<evidence type="ECO:0000256" key="3">
    <source>
        <dbReference type="ARBA" id="ARBA00012438"/>
    </source>
</evidence>
<evidence type="ECO:0000313" key="14">
    <source>
        <dbReference type="Proteomes" id="UP001293718"/>
    </source>
</evidence>
<dbReference type="InterPro" id="IPR036890">
    <property type="entry name" value="HATPase_C_sf"/>
</dbReference>
<organism evidence="13 14">
    <name type="scientific">Azohydromonas lata</name>
    <dbReference type="NCBI Taxonomy" id="45677"/>
    <lineage>
        <taxon>Bacteria</taxon>
        <taxon>Pseudomonadati</taxon>
        <taxon>Pseudomonadota</taxon>
        <taxon>Betaproteobacteria</taxon>
        <taxon>Burkholderiales</taxon>
        <taxon>Sphaerotilaceae</taxon>
        <taxon>Azohydromonas</taxon>
    </lineage>
</organism>
<dbReference type="InterPro" id="IPR003594">
    <property type="entry name" value="HATPase_dom"/>
</dbReference>
<dbReference type="RefSeq" id="WP_322468209.1">
    <property type="nucleotide sequence ID" value="NZ_JAXOJX010000087.1"/>
</dbReference>
<evidence type="ECO:0000256" key="4">
    <source>
        <dbReference type="ARBA" id="ARBA00022475"/>
    </source>
</evidence>
<dbReference type="SMART" id="SM00388">
    <property type="entry name" value="HisKA"/>
    <property type="match status" value="1"/>
</dbReference>
<dbReference type="PANTHER" id="PTHR43047:SF64">
    <property type="entry name" value="HISTIDINE KINASE CONTAINING CHEY-HOMOLOGOUS RECEIVER DOMAIN AND PAS DOMAIN-RELATED"/>
    <property type="match status" value="1"/>
</dbReference>
<feature type="transmembrane region" description="Helical" evidence="11">
    <location>
        <begin position="74"/>
        <end position="93"/>
    </location>
</feature>
<dbReference type="EMBL" id="JAXOJX010000087">
    <property type="protein sequence ID" value="MDZ5460898.1"/>
    <property type="molecule type" value="Genomic_DNA"/>
</dbReference>
<dbReference type="PANTHER" id="PTHR43047">
    <property type="entry name" value="TWO-COMPONENT HISTIDINE PROTEIN KINASE"/>
    <property type="match status" value="1"/>
</dbReference>
<dbReference type="InterPro" id="IPR003661">
    <property type="entry name" value="HisK_dim/P_dom"/>
</dbReference>
<keyword evidence="6" id="KW-0808">Transferase</keyword>
<evidence type="ECO:0000256" key="1">
    <source>
        <dbReference type="ARBA" id="ARBA00000085"/>
    </source>
</evidence>
<keyword evidence="4" id="KW-1003">Cell membrane</keyword>
<protein>
    <recommendedName>
        <fullName evidence="3">histidine kinase</fullName>
        <ecNumber evidence="3">2.7.13.3</ecNumber>
    </recommendedName>
</protein>
<evidence type="ECO:0000256" key="5">
    <source>
        <dbReference type="ARBA" id="ARBA00022553"/>
    </source>
</evidence>
<comment type="catalytic activity">
    <reaction evidence="1">
        <text>ATP + protein L-histidine = ADP + protein N-phospho-L-histidine.</text>
        <dbReference type="EC" id="2.7.13.3"/>
    </reaction>
</comment>
<dbReference type="InterPro" id="IPR004358">
    <property type="entry name" value="Sig_transdc_His_kin-like_C"/>
</dbReference>
<feature type="transmembrane region" description="Helical" evidence="11">
    <location>
        <begin position="179"/>
        <end position="198"/>
    </location>
</feature>
<gene>
    <name evidence="13" type="ORF">SM757_30405</name>
</gene>
<dbReference type="CDD" id="cd16922">
    <property type="entry name" value="HATPase_EvgS-ArcB-TorS-like"/>
    <property type="match status" value="1"/>
</dbReference>
<evidence type="ECO:0000313" key="13">
    <source>
        <dbReference type="EMBL" id="MDZ5460898.1"/>
    </source>
</evidence>
<feature type="transmembrane region" description="Helical" evidence="11">
    <location>
        <begin position="105"/>
        <end position="126"/>
    </location>
</feature>
<name>A0ABU5IPS4_9BURK</name>
<proteinExistence type="predicted"/>
<dbReference type="InterPro" id="IPR005467">
    <property type="entry name" value="His_kinase_dom"/>
</dbReference>
<evidence type="ECO:0000259" key="12">
    <source>
        <dbReference type="PROSITE" id="PS50109"/>
    </source>
</evidence>
<keyword evidence="14" id="KW-1185">Reference proteome</keyword>
<reference evidence="13 14" key="1">
    <citation type="submission" date="2023-11" db="EMBL/GenBank/DDBJ databases">
        <title>Draft genome of Azohydromonas lata strain H1 (DSM1123), a polyhydroxyalkanoate producer.</title>
        <authorList>
            <person name="Traversa D."/>
            <person name="D'Addabbo P."/>
            <person name="Pazzani C."/>
            <person name="Manzari C."/>
            <person name="Chiara M."/>
            <person name="Scrascia M."/>
        </authorList>
    </citation>
    <scope>NUCLEOTIDE SEQUENCE [LARGE SCALE GENOMIC DNA]</scope>
    <source>
        <strain evidence="13 14">H1</strain>
    </source>
</reference>
<keyword evidence="8" id="KW-0418">Kinase</keyword>
<dbReference type="Pfam" id="PF02518">
    <property type="entry name" value="HATPase_c"/>
    <property type="match status" value="1"/>
</dbReference>
<evidence type="ECO:0000256" key="10">
    <source>
        <dbReference type="ARBA" id="ARBA00023136"/>
    </source>
</evidence>
<keyword evidence="7 11" id="KW-0812">Transmembrane</keyword>
<sequence>MRFFVFPVVYILAAWGGQGFSIAPAMGVCLWPPSGLFVATLLLQPARQWPPLMAVALCADLFSSIVIFKFPPGIAVVIAIGNALEAFVGAFLLQRWARGNFRFSGVASVMAFLLCATVFSPLLSMLVGGTAVSIHTGDPLLDSWKLWWTGDAAGVLMFAPLILAVLGPQGGTGRGAARTAEIALILCLLLAVGHGVMLNPHPTIFIILPILIWAAIRGEHLAIALANFLMTVQVVLYTKRGLGPFALDYALETRQFLVQSFIMAAALTGLVLAGLACQRRKSALELNAARTAAEAALAAAESQRIIAERANQVKSQFLAHMSHELRTPLNAVMGFSHLMTRMSLPHPAGDYATHIHHAGGHLLSLIDDVLDLSRIEAGKLQLEIVPFKLLPLLDAVCALLQPQAQAKALELRLDIPVPLPDEVVGDSLRLKQVLINLLSNAVKFTQSGSVVLSVHPVTCNPELVTLLFAVQDTGMGIPLEQQSHIFEPFMQADSSTTRQFGGTGLGLAIVRRLVDMMGGLLELQSAPGQGSTFSVTLTLALLPR</sequence>
<evidence type="ECO:0000256" key="9">
    <source>
        <dbReference type="ARBA" id="ARBA00022989"/>
    </source>
</evidence>
<dbReference type="Pfam" id="PF00512">
    <property type="entry name" value="HisKA"/>
    <property type="match status" value="1"/>
</dbReference>
<evidence type="ECO:0000256" key="7">
    <source>
        <dbReference type="ARBA" id="ARBA00022692"/>
    </source>
</evidence>
<feature type="transmembrane region" description="Helical" evidence="11">
    <location>
        <begin position="146"/>
        <end position="167"/>
    </location>
</feature>
<keyword evidence="9 11" id="KW-1133">Transmembrane helix</keyword>
<feature type="domain" description="Histidine kinase" evidence="12">
    <location>
        <begin position="320"/>
        <end position="541"/>
    </location>
</feature>
<dbReference type="CDD" id="cd00082">
    <property type="entry name" value="HisKA"/>
    <property type="match status" value="1"/>
</dbReference>
<dbReference type="PROSITE" id="PS50109">
    <property type="entry name" value="HIS_KIN"/>
    <property type="match status" value="1"/>
</dbReference>
<dbReference type="Proteomes" id="UP001293718">
    <property type="component" value="Unassembled WGS sequence"/>
</dbReference>
<feature type="transmembrane region" description="Helical" evidence="11">
    <location>
        <begin position="256"/>
        <end position="276"/>
    </location>
</feature>
<dbReference type="Gene3D" id="1.10.287.130">
    <property type="match status" value="1"/>
</dbReference>
<dbReference type="SUPFAM" id="SSF47384">
    <property type="entry name" value="Homodimeric domain of signal transducing histidine kinase"/>
    <property type="match status" value="1"/>
</dbReference>
<dbReference type="SMART" id="SM00387">
    <property type="entry name" value="HATPase_c"/>
    <property type="match status" value="1"/>
</dbReference>
<dbReference type="SUPFAM" id="SSF55874">
    <property type="entry name" value="ATPase domain of HSP90 chaperone/DNA topoisomerase II/histidine kinase"/>
    <property type="match status" value="1"/>
</dbReference>
<evidence type="ECO:0000256" key="6">
    <source>
        <dbReference type="ARBA" id="ARBA00022679"/>
    </source>
</evidence>
<dbReference type="Pfam" id="PF05231">
    <property type="entry name" value="MASE1"/>
    <property type="match status" value="1"/>
</dbReference>
<dbReference type="PRINTS" id="PR00344">
    <property type="entry name" value="BCTRLSENSOR"/>
</dbReference>
<keyword evidence="5" id="KW-0597">Phosphoprotein</keyword>
<comment type="subcellular location">
    <subcellularLocation>
        <location evidence="2">Cell membrane</location>
        <topology evidence="2">Multi-pass membrane protein</topology>
    </subcellularLocation>
</comment>
<comment type="caution">
    <text evidence="13">The sequence shown here is derived from an EMBL/GenBank/DDBJ whole genome shotgun (WGS) entry which is preliminary data.</text>
</comment>
<dbReference type="EC" id="2.7.13.3" evidence="3"/>
<keyword evidence="10 11" id="KW-0472">Membrane</keyword>
<accession>A0ABU5IPS4</accession>
<evidence type="ECO:0000256" key="11">
    <source>
        <dbReference type="SAM" id="Phobius"/>
    </source>
</evidence>
<evidence type="ECO:0000256" key="8">
    <source>
        <dbReference type="ARBA" id="ARBA00022777"/>
    </source>
</evidence>
<dbReference type="InterPro" id="IPR007895">
    <property type="entry name" value="MASE1"/>
</dbReference>
<dbReference type="Gene3D" id="3.30.565.10">
    <property type="entry name" value="Histidine kinase-like ATPase, C-terminal domain"/>
    <property type="match status" value="1"/>
</dbReference>
<dbReference type="InterPro" id="IPR036097">
    <property type="entry name" value="HisK_dim/P_sf"/>
</dbReference>
<evidence type="ECO:0000256" key="2">
    <source>
        <dbReference type="ARBA" id="ARBA00004651"/>
    </source>
</evidence>